<accession>A0A3B0YYG9</accession>
<keyword evidence="1" id="KW-0472">Membrane</keyword>
<proteinExistence type="predicted"/>
<dbReference type="AlphaFoldDB" id="A0A3B0YYG9"/>
<gene>
    <name evidence="2" type="ORF">MNBD_GAMMA10-1497</name>
</gene>
<dbReference type="EMBL" id="UOFJ01000712">
    <property type="protein sequence ID" value="VAW73456.1"/>
    <property type="molecule type" value="Genomic_DNA"/>
</dbReference>
<reference evidence="2" key="1">
    <citation type="submission" date="2018-06" db="EMBL/GenBank/DDBJ databases">
        <authorList>
            <person name="Zhirakovskaya E."/>
        </authorList>
    </citation>
    <scope>NUCLEOTIDE SEQUENCE</scope>
</reference>
<sequence>MHAPFTSSPATHQQGVSLLVFAITILTIAGGAFFISLNNNPDSDLNIDIRTIESLAQAKTALDNFFISYMPYGSAIEIGRLPFPDRRNDPGVYDGKSDCINYTDTLSNNLLLGQFPWLRDECNGNFIEINANLKDGNGDRLWYAVSSHMVRHTSNASFSTQFLDSGLYNQWITIYNQNGDLLSDRVAFVCLSPGTRLQGQNRLNTNPDNFLDSFNVPGIGVINNFDTDMRFVKSPESTTFNDQLIYITIDELMPRIERRILGEFKALIKKFHSDFTGYPYPALLGDSTFECTESSVPGAGFIALSNLNNNCTLNPPLLNLASQPYLAAWLNYIIYEPRIDCINTAVTTGCNNQPTGLTVNSLSNIDFVLLATGLHANTGSSNRADYLEDAANQANDQTFTSPDPTLSNDQILYQ</sequence>
<organism evidence="2">
    <name type="scientific">hydrothermal vent metagenome</name>
    <dbReference type="NCBI Taxonomy" id="652676"/>
    <lineage>
        <taxon>unclassified sequences</taxon>
        <taxon>metagenomes</taxon>
        <taxon>ecological metagenomes</taxon>
    </lineage>
</organism>
<protein>
    <submittedName>
        <fullName evidence="2">Probable Co/Zn/Cd efflux system membrane fusion protein</fullName>
    </submittedName>
</protein>
<evidence type="ECO:0000313" key="2">
    <source>
        <dbReference type="EMBL" id="VAW73456.1"/>
    </source>
</evidence>
<name>A0A3B0YYG9_9ZZZZ</name>
<keyword evidence="1" id="KW-0812">Transmembrane</keyword>
<feature type="transmembrane region" description="Helical" evidence="1">
    <location>
        <begin position="16"/>
        <end position="37"/>
    </location>
</feature>
<keyword evidence="1" id="KW-1133">Transmembrane helix</keyword>
<evidence type="ECO:0000256" key="1">
    <source>
        <dbReference type="SAM" id="Phobius"/>
    </source>
</evidence>